<dbReference type="PROSITE" id="PS51737">
    <property type="entry name" value="RECOMBINASE_DNA_BIND"/>
    <property type="match status" value="1"/>
</dbReference>
<dbReference type="GO" id="GO:0015074">
    <property type="term" value="P:DNA integration"/>
    <property type="evidence" value="ECO:0007669"/>
    <property type="project" value="UniProtKB-KW"/>
</dbReference>
<dbReference type="Pfam" id="PF07508">
    <property type="entry name" value="Recombinase"/>
    <property type="match status" value="1"/>
</dbReference>
<dbReference type="InterPro" id="IPR006118">
    <property type="entry name" value="Recombinase_CS"/>
</dbReference>
<feature type="domain" description="Resolvase/invertase-type recombinase catalytic" evidence="4">
    <location>
        <begin position="2"/>
        <end position="147"/>
    </location>
</feature>
<keyword evidence="3" id="KW-0233">DNA recombination</keyword>
<dbReference type="Gene3D" id="3.40.50.1390">
    <property type="entry name" value="Resolvase, N-terminal catalytic domain"/>
    <property type="match status" value="1"/>
</dbReference>
<evidence type="ECO:0000313" key="6">
    <source>
        <dbReference type="EMBL" id="GAG65172.1"/>
    </source>
</evidence>
<dbReference type="PANTHER" id="PTHR30461">
    <property type="entry name" value="DNA-INVERTASE FROM LAMBDOID PROPHAGE"/>
    <property type="match status" value="1"/>
</dbReference>
<dbReference type="InterPro" id="IPR036162">
    <property type="entry name" value="Resolvase-like_N_sf"/>
</dbReference>
<dbReference type="CDD" id="cd00338">
    <property type="entry name" value="Ser_Recombinase"/>
    <property type="match status" value="1"/>
</dbReference>
<dbReference type="SMART" id="SM00857">
    <property type="entry name" value="Resolvase"/>
    <property type="match status" value="1"/>
</dbReference>
<dbReference type="GO" id="GO:0003677">
    <property type="term" value="F:DNA binding"/>
    <property type="evidence" value="ECO:0007669"/>
    <property type="project" value="UniProtKB-KW"/>
</dbReference>
<dbReference type="Pfam" id="PF00239">
    <property type="entry name" value="Resolvase"/>
    <property type="match status" value="1"/>
</dbReference>
<dbReference type="PROSITE" id="PS00397">
    <property type="entry name" value="RECOMBINASES_1"/>
    <property type="match status" value="1"/>
</dbReference>
<keyword evidence="1" id="KW-0229">DNA integration</keyword>
<keyword evidence="2" id="KW-0238">DNA-binding</keyword>
<evidence type="ECO:0008006" key="7">
    <source>
        <dbReference type="Google" id="ProtNLM"/>
    </source>
</evidence>
<dbReference type="AlphaFoldDB" id="X1A4S7"/>
<accession>X1A4S7</accession>
<name>X1A4S7_9ZZZZ</name>
<dbReference type="GO" id="GO:0000150">
    <property type="term" value="F:DNA strand exchange activity"/>
    <property type="evidence" value="ECO:0007669"/>
    <property type="project" value="InterPro"/>
</dbReference>
<sequence>MKAVLYARVSSREQEEGFSIPAQLKLIKEYAVKNKLKTMNEFIDIETAKQTGRSNFNSMIDFLRDNPEVKNILCEKTDRLYRNFKDYLTIENLDLRIHLVKENEVLSKESKSHQKFIHGIKILMAKNYVDNLSEEAKKGMLQKAHEGYYPSFAPLGYLNIENELNGRKIKIIDIDPSKSQIIKKIFKLYSTGVYSLQKISHFANEEGLRSRKGHKLHKSAIYKMLKNPIYYGDFKWNNKIYKGKHSAIISKELFDKVQKTFFSKYNKSQKIQKHNFA</sequence>
<protein>
    <recommendedName>
        <fullName evidence="7">Resolvase/invertase-type recombinase catalytic domain-containing protein</fullName>
    </recommendedName>
</protein>
<dbReference type="SUPFAM" id="SSF53041">
    <property type="entry name" value="Resolvase-like"/>
    <property type="match status" value="1"/>
</dbReference>
<evidence type="ECO:0000256" key="2">
    <source>
        <dbReference type="ARBA" id="ARBA00023125"/>
    </source>
</evidence>
<proteinExistence type="predicted"/>
<evidence type="ECO:0000256" key="3">
    <source>
        <dbReference type="ARBA" id="ARBA00023172"/>
    </source>
</evidence>
<dbReference type="EMBL" id="BART01006527">
    <property type="protein sequence ID" value="GAG65172.1"/>
    <property type="molecule type" value="Genomic_DNA"/>
</dbReference>
<dbReference type="PANTHER" id="PTHR30461:SF23">
    <property type="entry name" value="DNA RECOMBINASE-RELATED"/>
    <property type="match status" value="1"/>
</dbReference>
<feature type="non-terminal residue" evidence="6">
    <location>
        <position position="277"/>
    </location>
</feature>
<dbReference type="InterPro" id="IPR011109">
    <property type="entry name" value="DNA_bind_recombinase_dom"/>
</dbReference>
<feature type="domain" description="Recombinase" evidence="5">
    <location>
        <begin position="154"/>
        <end position="268"/>
    </location>
</feature>
<evidence type="ECO:0000259" key="5">
    <source>
        <dbReference type="PROSITE" id="PS51737"/>
    </source>
</evidence>
<evidence type="ECO:0000259" key="4">
    <source>
        <dbReference type="PROSITE" id="PS51736"/>
    </source>
</evidence>
<organism evidence="6">
    <name type="scientific">marine sediment metagenome</name>
    <dbReference type="NCBI Taxonomy" id="412755"/>
    <lineage>
        <taxon>unclassified sequences</taxon>
        <taxon>metagenomes</taxon>
        <taxon>ecological metagenomes</taxon>
    </lineage>
</organism>
<dbReference type="InterPro" id="IPR038109">
    <property type="entry name" value="DNA_bind_recomb_sf"/>
</dbReference>
<dbReference type="PROSITE" id="PS51736">
    <property type="entry name" value="RECOMBINASES_3"/>
    <property type="match status" value="1"/>
</dbReference>
<gene>
    <name evidence="6" type="ORF">S01H4_14889</name>
</gene>
<reference evidence="6" key="1">
    <citation type="journal article" date="2014" name="Front. Microbiol.">
        <title>High frequency of phylogenetically diverse reductive dehalogenase-homologous genes in deep subseafloor sedimentary metagenomes.</title>
        <authorList>
            <person name="Kawai M."/>
            <person name="Futagami T."/>
            <person name="Toyoda A."/>
            <person name="Takaki Y."/>
            <person name="Nishi S."/>
            <person name="Hori S."/>
            <person name="Arai W."/>
            <person name="Tsubouchi T."/>
            <person name="Morono Y."/>
            <person name="Uchiyama I."/>
            <person name="Ito T."/>
            <person name="Fujiyama A."/>
            <person name="Inagaki F."/>
            <person name="Takami H."/>
        </authorList>
    </citation>
    <scope>NUCLEOTIDE SEQUENCE</scope>
    <source>
        <strain evidence="6">Expedition CK06-06</strain>
    </source>
</reference>
<evidence type="ECO:0000256" key="1">
    <source>
        <dbReference type="ARBA" id="ARBA00022908"/>
    </source>
</evidence>
<comment type="caution">
    <text evidence="6">The sequence shown here is derived from an EMBL/GenBank/DDBJ whole genome shotgun (WGS) entry which is preliminary data.</text>
</comment>
<dbReference type="InterPro" id="IPR050639">
    <property type="entry name" value="SSR_resolvase"/>
</dbReference>
<dbReference type="InterPro" id="IPR006119">
    <property type="entry name" value="Resolv_N"/>
</dbReference>
<dbReference type="Gene3D" id="3.90.1750.20">
    <property type="entry name" value="Putative Large Serine Recombinase, Chain B, Domain 2"/>
    <property type="match status" value="1"/>
</dbReference>